<organism evidence="1">
    <name type="scientific">Cacopsylla melanoneura</name>
    <dbReference type="NCBI Taxonomy" id="428564"/>
    <lineage>
        <taxon>Eukaryota</taxon>
        <taxon>Metazoa</taxon>
        <taxon>Ecdysozoa</taxon>
        <taxon>Arthropoda</taxon>
        <taxon>Hexapoda</taxon>
        <taxon>Insecta</taxon>
        <taxon>Pterygota</taxon>
        <taxon>Neoptera</taxon>
        <taxon>Paraneoptera</taxon>
        <taxon>Hemiptera</taxon>
        <taxon>Sternorrhyncha</taxon>
        <taxon>Psylloidea</taxon>
        <taxon>Psyllidae</taxon>
        <taxon>Psyllinae</taxon>
        <taxon>Cacopsylla</taxon>
    </lineage>
</organism>
<dbReference type="AlphaFoldDB" id="A0A8D8W4N5"/>
<dbReference type="EMBL" id="HBUF01144663">
    <property type="protein sequence ID" value="CAG6646978.1"/>
    <property type="molecule type" value="Transcribed_RNA"/>
</dbReference>
<protein>
    <submittedName>
        <fullName evidence="1">Uncharacterized protein</fullName>
    </submittedName>
</protein>
<sequence>MINATSLPSLVLKNTCITSYSCFPGNYPTHLSLTPIASWNNVKPPTPPVTLVTILLTSLVHPLPPGTMCNCRFTESESYFRETPKPASASSHVPSYRKRCSTDSAAFLSAHRRSLIALPRVKRRSESVTKQTSDPGFVKRYPYHLTPVCFEKEDGKSTQGCGFKIHR</sequence>
<accession>A0A8D8W4N5</accession>
<proteinExistence type="predicted"/>
<reference evidence="1" key="1">
    <citation type="submission" date="2021-05" db="EMBL/GenBank/DDBJ databases">
        <authorList>
            <person name="Alioto T."/>
            <person name="Alioto T."/>
            <person name="Gomez Garrido J."/>
        </authorList>
    </citation>
    <scope>NUCLEOTIDE SEQUENCE</scope>
</reference>
<name>A0A8D8W4N5_9HEMI</name>
<evidence type="ECO:0000313" key="1">
    <source>
        <dbReference type="EMBL" id="CAG6646978.1"/>
    </source>
</evidence>